<dbReference type="PROSITE" id="PS50011">
    <property type="entry name" value="PROTEIN_KINASE_DOM"/>
    <property type="match status" value="1"/>
</dbReference>
<feature type="domain" description="Protein kinase" evidence="12">
    <location>
        <begin position="307"/>
        <end position="485"/>
    </location>
</feature>
<organism evidence="15 16">
    <name type="scientific">Forsythia ovata</name>
    <dbReference type="NCBI Taxonomy" id="205694"/>
    <lineage>
        <taxon>Eukaryota</taxon>
        <taxon>Viridiplantae</taxon>
        <taxon>Streptophyta</taxon>
        <taxon>Embryophyta</taxon>
        <taxon>Tracheophyta</taxon>
        <taxon>Spermatophyta</taxon>
        <taxon>Magnoliopsida</taxon>
        <taxon>eudicotyledons</taxon>
        <taxon>Gunneridae</taxon>
        <taxon>Pentapetalae</taxon>
        <taxon>asterids</taxon>
        <taxon>lamiids</taxon>
        <taxon>Lamiales</taxon>
        <taxon>Oleaceae</taxon>
        <taxon>Forsythieae</taxon>
        <taxon>Forsythia</taxon>
    </lineage>
</organism>
<accession>A0ABD1S625</accession>
<evidence type="ECO:0000256" key="5">
    <source>
        <dbReference type="ARBA" id="ARBA00022741"/>
    </source>
</evidence>
<dbReference type="InterPro" id="IPR001480">
    <property type="entry name" value="Bulb-type_lectin_dom"/>
</dbReference>
<dbReference type="PROSITE" id="PS00108">
    <property type="entry name" value="PROTEIN_KINASE_ST"/>
    <property type="match status" value="1"/>
</dbReference>
<dbReference type="Pfam" id="PF08276">
    <property type="entry name" value="PAN_2"/>
    <property type="match status" value="1"/>
</dbReference>
<keyword evidence="3" id="KW-0808">Transferase</keyword>
<feature type="domain" description="Apple" evidence="14">
    <location>
        <begin position="309"/>
        <end position="387"/>
    </location>
</feature>
<dbReference type="EMBL" id="JBFOLJ010000011">
    <property type="protein sequence ID" value="KAL2495232.1"/>
    <property type="molecule type" value="Genomic_DNA"/>
</dbReference>
<proteinExistence type="predicted"/>
<evidence type="ECO:0000256" key="8">
    <source>
        <dbReference type="ARBA" id="ARBA00023157"/>
    </source>
</evidence>
<evidence type="ECO:0000256" key="9">
    <source>
        <dbReference type="ARBA" id="ARBA00023180"/>
    </source>
</evidence>
<sequence>MAVDTLAPNQALLDNGTTLVSPSQSFELGFFSPWKSKNRYIGIWFKKVPEQTVVWVANNDSPLTVSSSILTITPGGNIIITSTSNQSSIIWTANITSRTVSNPVLQILDRGNLVLKSNDNLDNQTLQSFDYPCDTLIPGMKLGWNLRTNQELYLTSWKSPQDPSTGDFTYRMNPGWLPSIVLRQGSQIEFRSGPWDGVRFGGRLLHQNTVFKPIVVFDSDNLYYAFENSDVSIISRLVVNQSGLVKHLIWSQTHNQWIDIATMQSDSCDDYLYNTLSCDCLSGFVPRKRQAWAQFDRSGGCIRRTPLNCTTTTGFRKFSRLKLPDTLNFSVNRNAMNLVECEEACSKNCSCVAYAMTQLSGCMAWFEDLLDIRKYSEGGQDLYVRMPASELALADDNPSQDINQSIGDENLELPLLSFVTISNATNQFSYRNKIGEGGFGHVYKRFDIILGIARGLLYLHRDSRLRIIHRDLKASNILLDSDMNP</sequence>
<dbReference type="EC" id="2.7.11.1" evidence="1"/>
<feature type="domain" description="Bulb-type lectin" evidence="13">
    <location>
        <begin position="4"/>
        <end position="128"/>
    </location>
</feature>
<dbReference type="AlphaFoldDB" id="A0ABD1S625"/>
<dbReference type="GO" id="GO:0005524">
    <property type="term" value="F:ATP binding"/>
    <property type="evidence" value="ECO:0007669"/>
    <property type="project" value="UniProtKB-KW"/>
</dbReference>
<name>A0ABD1S625_9LAMI</name>
<evidence type="ECO:0000256" key="2">
    <source>
        <dbReference type="ARBA" id="ARBA00022527"/>
    </source>
</evidence>
<keyword evidence="7" id="KW-0067">ATP-binding</keyword>
<dbReference type="SUPFAM" id="SSF56112">
    <property type="entry name" value="Protein kinase-like (PK-like)"/>
    <property type="match status" value="1"/>
</dbReference>
<keyword evidence="2" id="KW-0723">Serine/threonine-protein kinase</keyword>
<evidence type="ECO:0000259" key="12">
    <source>
        <dbReference type="PROSITE" id="PS50011"/>
    </source>
</evidence>
<dbReference type="PANTHER" id="PTHR32444:SF158">
    <property type="entry name" value="RECEPTOR-LIKE SERINE_THREONINE-PROTEIN KINASE"/>
    <property type="match status" value="1"/>
</dbReference>
<dbReference type="PROSITE" id="PS50927">
    <property type="entry name" value="BULB_LECTIN"/>
    <property type="match status" value="1"/>
</dbReference>
<keyword evidence="4" id="KW-0732">Signal</keyword>
<keyword evidence="9" id="KW-0325">Glycoprotein</keyword>
<evidence type="ECO:0000259" key="13">
    <source>
        <dbReference type="PROSITE" id="PS50927"/>
    </source>
</evidence>
<keyword evidence="5" id="KW-0547">Nucleotide-binding</keyword>
<evidence type="ECO:0000256" key="7">
    <source>
        <dbReference type="ARBA" id="ARBA00022840"/>
    </source>
</evidence>
<evidence type="ECO:0000256" key="11">
    <source>
        <dbReference type="ARBA" id="ARBA00048679"/>
    </source>
</evidence>
<dbReference type="CDD" id="cd01098">
    <property type="entry name" value="PAN_AP_plant"/>
    <property type="match status" value="1"/>
</dbReference>
<dbReference type="Pfam" id="PF01453">
    <property type="entry name" value="B_lectin"/>
    <property type="match status" value="1"/>
</dbReference>
<dbReference type="FunFam" id="1.10.510.10:FF:001023">
    <property type="entry name" value="Os07g0541700 protein"/>
    <property type="match status" value="1"/>
</dbReference>
<keyword evidence="6" id="KW-0418">Kinase</keyword>
<dbReference type="SUPFAM" id="SSF51110">
    <property type="entry name" value="alpha-D-mannose-specific plant lectins"/>
    <property type="match status" value="1"/>
</dbReference>
<dbReference type="InterPro" id="IPR003609">
    <property type="entry name" value="Pan_app"/>
</dbReference>
<dbReference type="Proteomes" id="UP001604277">
    <property type="component" value="Unassembled WGS sequence"/>
</dbReference>
<gene>
    <name evidence="15" type="ORF">Fot_38989</name>
</gene>
<protein>
    <recommendedName>
        <fullName evidence="1">non-specific serine/threonine protein kinase</fullName>
        <ecNumber evidence="1">2.7.11.1</ecNumber>
    </recommendedName>
</protein>
<dbReference type="InterPro" id="IPR008271">
    <property type="entry name" value="Ser/Thr_kinase_AS"/>
</dbReference>
<evidence type="ECO:0000259" key="14">
    <source>
        <dbReference type="PROSITE" id="PS50948"/>
    </source>
</evidence>
<comment type="catalytic activity">
    <reaction evidence="11">
        <text>L-seryl-[protein] + ATP = O-phospho-L-seryl-[protein] + ADP + H(+)</text>
        <dbReference type="Rhea" id="RHEA:17989"/>
        <dbReference type="Rhea" id="RHEA-COMP:9863"/>
        <dbReference type="Rhea" id="RHEA-COMP:11604"/>
        <dbReference type="ChEBI" id="CHEBI:15378"/>
        <dbReference type="ChEBI" id="CHEBI:29999"/>
        <dbReference type="ChEBI" id="CHEBI:30616"/>
        <dbReference type="ChEBI" id="CHEBI:83421"/>
        <dbReference type="ChEBI" id="CHEBI:456216"/>
        <dbReference type="EC" id="2.7.11.1"/>
    </reaction>
</comment>
<dbReference type="InterPro" id="IPR036426">
    <property type="entry name" value="Bulb-type_lectin_dom_sf"/>
</dbReference>
<dbReference type="Pfam" id="PF00954">
    <property type="entry name" value="S_locus_glycop"/>
    <property type="match status" value="1"/>
</dbReference>
<dbReference type="InterPro" id="IPR000858">
    <property type="entry name" value="S_locus_glycoprot_dom"/>
</dbReference>
<dbReference type="InterPro" id="IPR011009">
    <property type="entry name" value="Kinase-like_dom_sf"/>
</dbReference>
<dbReference type="PANTHER" id="PTHR32444">
    <property type="entry name" value="BULB-TYPE LECTIN DOMAIN-CONTAINING PROTEIN"/>
    <property type="match status" value="1"/>
</dbReference>
<comment type="caution">
    <text evidence="15">The sequence shown here is derived from an EMBL/GenBank/DDBJ whole genome shotgun (WGS) entry which is preliminary data.</text>
</comment>
<dbReference type="InterPro" id="IPR000719">
    <property type="entry name" value="Prot_kinase_dom"/>
</dbReference>
<dbReference type="PROSITE" id="PS50948">
    <property type="entry name" value="PAN"/>
    <property type="match status" value="1"/>
</dbReference>
<evidence type="ECO:0000256" key="3">
    <source>
        <dbReference type="ARBA" id="ARBA00022679"/>
    </source>
</evidence>
<dbReference type="CDD" id="cd00028">
    <property type="entry name" value="B_lectin"/>
    <property type="match status" value="1"/>
</dbReference>
<reference evidence="16" key="1">
    <citation type="submission" date="2024-07" db="EMBL/GenBank/DDBJ databases">
        <title>Two chromosome-level genome assemblies of Korean endemic species Abeliophyllum distichum and Forsythia ovata (Oleaceae).</title>
        <authorList>
            <person name="Jang H."/>
        </authorList>
    </citation>
    <scope>NUCLEOTIDE SEQUENCE [LARGE SCALE GENOMIC DNA]</scope>
</reference>
<dbReference type="Gene3D" id="2.90.10.10">
    <property type="entry name" value="Bulb-type lectin domain"/>
    <property type="match status" value="1"/>
</dbReference>
<keyword evidence="16" id="KW-1185">Reference proteome</keyword>
<evidence type="ECO:0000256" key="1">
    <source>
        <dbReference type="ARBA" id="ARBA00012513"/>
    </source>
</evidence>
<evidence type="ECO:0000256" key="4">
    <source>
        <dbReference type="ARBA" id="ARBA00022729"/>
    </source>
</evidence>
<keyword evidence="8" id="KW-1015">Disulfide bond</keyword>
<dbReference type="SMART" id="SM00108">
    <property type="entry name" value="B_lectin"/>
    <property type="match status" value="1"/>
</dbReference>
<dbReference type="Gene3D" id="3.30.200.20">
    <property type="entry name" value="Phosphorylase Kinase, domain 1"/>
    <property type="match status" value="1"/>
</dbReference>
<dbReference type="GO" id="GO:0004674">
    <property type="term" value="F:protein serine/threonine kinase activity"/>
    <property type="evidence" value="ECO:0007669"/>
    <property type="project" value="UniProtKB-KW"/>
</dbReference>
<evidence type="ECO:0000313" key="15">
    <source>
        <dbReference type="EMBL" id="KAL2495232.1"/>
    </source>
</evidence>
<comment type="catalytic activity">
    <reaction evidence="10">
        <text>L-threonyl-[protein] + ATP = O-phospho-L-threonyl-[protein] + ADP + H(+)</text>
        <dbReference type="Rhea" id="RHEA:46608"/>
        <dbReference type="Rhea" id="RHEA-COMP:11060"/>
        <dbReference type="Rhea" id="RHEA-COMP:11605"/>
        <dbReference type="ChEBI" id="CHEBI:15378"/>
        <dbReference type="ChEBI" id="CHEBI:30013"/>
        <dbReference type="ChEBI" id="CHEBI:30616"/>
        <dbReference type="ChEBI" id="CHEBI:61977"/>
        <dbReference type="ChEBI" id="CHEBI:456216"/>
        <dbReference type="EC" id="2.7.11.1"/>
    </reaction>
</comment>
<dbReference type="Gene3D" id="1.10.510.10">
    <property type="entry name" value="Transferase(Phosphotransferase) domain 1"/>
    <property type="match status" value="1"/>
</dbReference>
<evidence type="ECO:0000256" key="6">
    <source>
        <dbReference type="ARBA" id="ARBA00022777"/>
    </source>
</evidence>
<evidence type="ECO:0000256" key="10">
    <source>
        <dbReference type="ARBA" id="ARBA00047899"/>
    </source>
</evidence>
<evidence type="ECO:0000313" key="16">
    <source>
        <dbReference type="Proteomes" id="UP001604277"/>
    </source>
</evidence>
<dbReference type="SMART" id="SM00473">
    <property type="entry name" value="PAN_AP"/>
    <property type="match status" value="1"/>
</dbReference>